<proteinExistence type="predicted"/>
<evidence type="ECO:0008006" key="4">
    <source>
        <dbReference type="Google" id="ProtNLM"/>
    </source>
</evidence>
<keyword evidence="3" id="KW-1185">Reference proteome</keyword>
<dbReference type="EMBL" id="KZ679263">
    <property type="protein sequence ID" value="PTB40439.1"/>
    <property type="molecule type" value="Genomic_DNA"/>
</dbReference>
<feature type="compositionally biased region" description="Basic and acidic residues" evidence="1">
    <location>
        <begin position="61"/>
        <end position="75"/>
    </location>
</feature>
<dbReference type="OrthoDB" id="4357148at2759"/>
<feature type="compositionally biased region" description="Acidic residues" evidence="1">
    <location>
        <begin position="51"/>
        <end position="60"/>
    </location>
</feature>
<protein>
    <recommendedName>
        <fullName evidence="4">Histone chaperone domain-containing protein</fullName>
    </recommendedName>
</protein>
<sequence length="95" mass="10621">MSNNKANYIPDSDIEGKLQDDSYVTSQKNESVPVQGDNERVEDPVKTSSADSDEQLEQDDREAIEKANIIDERTRGSKPRGSYQEPGDEEMLSAE</sequence>
<accession>A0A2T3Z6K6</accession>
<reference evidence="2 3" key="1">
    <citation type="submission" date="2016-07" db="EMBL/GenBank/DDBJ databases">
        <title>Multiple horizontal gene transfer events from other fungi enriched the ability of initially mycotrophic Trichoderma (Ascomycota) to feed on dead plant biomass.</title>
        <authorList>
            <consortium name="DOE Joint Genome Institute"/>
            <person name="Aerts A."/>
            <person name="Atanasova L."/>
            <person name="Chenthamara K."/>
            <person name="Zhang J."/>
            <person name="Grujic M."/>
            <person name="Henrissat B."/>
            <person name="Kuo A."/>
            <person name="Salamov A."/>
            <person name="Lipzen A."/>
            <person name="Labutti K."/>
            <person name="Barry K."/>
            <person name="Miao Y."/>
            <person name="Rahimi M.J."/>
            <person name="Shen Q."/>
            <person name="Grigoriev I.V."/>
            <person name="Kubicek C.P."/>
            <person name="Druzhinina I.S."/>
        </authorList>
    </citation>
    <scope>NUCLEOTIDE SEQUENCE [LARGE SCALE GENOMIC DNA]</scope>
    <source>
        <strain evidence="2 3">CBS 433.97</strain>
    </source>
</reference>
<feature type="compositionally biased region" description="Acidic residues" evidence="1">
    <location>
        <begin position="86"/>
        <end position="95"/>
    </location>
</feature>
<name>A0A2T3Z6K6_TRIA4</name>
<dbReference type="Proteomes" id="UP000240493">
    <property type="component" value="Unassembled WGS sequence"/>
</dbReference>
<feature type="region of interest" description="Disordered" evidence="1">
    <location>
        <begin position="1"/>
        <end position="95"/>
    </location>
</feature>
<gene>
    <name evidence="2" type="ORF">M441DRAFT_170637</name>
</gene>
<evidence type="ECO:0000313" key="3">
    <source>
        <dbReference type="Proteomes" id="UP000240493"/>
    </source>
</evidence>
<organism evidence="2 3">
    <name type="scientific">Trichoderma asperellum (strain ATCC 204424 / CBS 433.97 / NBRC 101777)</name>
    <dbReference type="NCBI Taxonomy" id="1042311"/>
    <lineage>
        <taxon>Eukaryota</taxon>
        <taxon>Fungi</taxon>
        <taxon>Dikarya</taxon>
        <taxon>Ascomycota</taxon>
        <taxon>Pezizomycotina</taxon>
        <taxon>Sordariomycetes</taxon>
        <taxon>Hypocreomycetidae</taxon>
        <taxon>Hypocreales</taxon>
        <taxon>Hypocreaceae</taxon>
        <taxon>Trichoderma</taxon>
    </lineage>
</organism>
<evidence type="ECO:0000256" key="1">
    <source>
        <dbReference type="SAM" id="MobiDB-lite"/>
    </source>
</evidence>
<dbReference type="AlphaFoldDB" id="A0A2T3Z6K6"/>
<evidence type="ECO:0000313" key="2">
    <source>
        <dbReference type="EMBL" id="PTB40439.1"/>
    </source>
</evidence>
<feature type="compositionally biased region" description="Polar residues" evidence="1">
    <location>
        <begin position="22"/>
        <end position="32"/>
    </location>
</feature>